<feature type="coiled-coil region" evidence="1">
    <location>
        <begin position="146"/>
        <end position="206"/>
    </location>
</feature>
<feature type="region of interest" description="Disordered" evidence="2">
    <location>
        <begin position="118"/>
        <end position="144"/>
    </location>
</feature>
<gene>
    <name evidence="4" type="ORF">J0M35_09935</name>
</gene>
<organism evidence="4 5">
    <name type="scientific">Candidatus Obscuribacter phosphatis</name>
    <dbReference type="NCBI Taxonomy" id="1906157"/>
    <lineage>
        <taxon>Bacteria</taxon>
        <taxon>Bacillati</taxon>
        <taxon>Candidatus Melainabacteria</taxon>
        <taxon>Candidatus Obscuribacterales</taxon>
        <taxon>Candidatus Obscuribacteraceae</taxon>
        <taxon>Candidatus Obscuribacter</taxon>
    </lineage>
</organism>
<reference evidence="4" key="1">
    <citation type="submission" date="2021-02" db="EMBL/GenBank/DDBJ databases">
        <title>Genome-Resolved Metagenomics of a Microbial Community Performing Photosynthetic Biological Nutrient Removal.</title>
        <authorList>
            <person name="Mcdaniel E.A."/>
        </authorList>
    </citation>
    <scope>NUCLEOTIDE SEQUENCE</scope>
    <source>
        <strain evidence="4">UWPOB_OBS1</strain>
    </source>
</reference>
<evidence type="ECO:0000256" key="1">
    <source>
        <dbReference type="SAM" id="Coils"/>
    </source>
</evidence>
<name>A0A8J7PFZ6_9BACT</name>
<comment type="caution">
    <text evidence="4">The sequence shown here is derived from an EMBL/GenBank/DDBJ whole genome shotgun (WGS) entry which is preliminary data.</text>
</comment>
<feature type="region of interest" description="Disordered" evidence="2">
    <location>
        <begin position="25"/>
        <end position="49"/>
    </location>
</feature>
<protein>
    <submittedName>
        <fullName evidence="4">Uncharacterized protein</fullName>
    </submittedName>
</protein>
<accession>A0A8J7PFZ6</accession>
<proteinExistence type="predicted"/>
<feature type="signal peptide" evidence="3">
    <location>
        <begin position="1"/>
        <end position="27"/>
    </location>
</feature>
<evidence type="ECO:0000256" key="2">
    <source>
        <dbReference type="SAM" id="MobiDB-lite"/>
    </source>
</evidence>
<evidence type="ECO:0000256" key="3">
    <source>
        <dbReference type="SAM" id="SignalP"/>
    </source>
</evidence>
<evidence type="ECO:0000313" key="5">
    <source>
        <dbReference type="Proteomes" id="UP000664277"/>
    </source>
</evidence>
<dbReference type="Proteomes" id="UP000664277">
    <property type="component" value="Unassembled WGS sequence"/>
</dbReference>
<evidence type="ECO:0000313" key="4">
    <source>
        <dbReference type="EMBL" id="MBN8660672.1"/>
    </source>
</evidence>
<feature type="chain" id="PRO_5035198218" evidence="3">
    <location>
        <begin position="28"/>
        <end position="210"/>
    </location>
</feature>
<dbReference type="AlphaFoldDB" id="A0A8J7PFZ6"/>
<dbReference type="EMBL" id="JAFLCK010000012">
    <property type="protein sequence ID" value="MBN8660672.1"/>
    <property type="molecule type" value="Genomic_DNA"/>
</dbReference>
<sequence>MKLKTTGRYLIIATAILSQFTQSGAQAQNGNGDGSSPGPGKKHSLTIDERVKHQYKRIDKGLKEGKLTEEQANKLRAMVIAIESDIKAKRKNGQLNPEDKTQIENTLKQNGNLISTALGAGTSVPEGEDVLGPEWKAGKDGAQDPKKLLKQMKAQESRQLRQEKQNMEQIMEQQQLDYQKQVIYNLGQQKSAIQKKKKELENVRNESGAN</sequence>
<keyword evidence="3" id="KW-0732">Signal</keyword>
<keyword evidence="1" id="KW-0175">Coiled coil</keyword>